<dbReference type="InterPro" id="IPR006683">
    <property type="entry name" value="Thioestr_dom"/>
</dbReference>
<evidence type="ECO:0000313" key="3">
    <source>
        <dbReference type="EMBL" id="ARU57397.1"/>
    </source>
</evidence>
<dbReference type="RefSeq" id="WP_087462297.1">
    <property type="nucleotide sequence ID" value="NZ_CP021425.1"/>
</dbReference>
<dbReference type="PANTHER" id="PTHR42856:SF1">
    <property type="entry name" value="ACYL-COENZYME A THIOESTERASE PAAI"/>
    <property type="match status" value="1"/>
</dbReference>
<dbReference type="Gene3D" id="3.10.129.10">
    <property type="entry name" value="Hotdog Thioesterase"/>
    <property type="match status" value="1"/>
</dbReference>
<dbReference type="Pfam" id="PF03061">
    <property type="entry name" value="4HBT"/>
    <property type="match status" value="1"/>
</dbReference>
<feature type="domain" description="Thioesterase" evidence="2">
    <location>
        <begin position="45"/>
        <end position="116"/>
    </location>
</feature>
<accession>A0A1Y0IA52</accession>
<dbReference type="KEGG" id="ome:OLMES_3359"/>
<dbReference type="CDD" id="cd03443">
    <property type="entry name" value="PaaI_thioesterase"/>
    <property type="match status" value="1"/>
</dbReference>
<dbReference type="InterPro" id="IPR029069">
    <property type="entry name" value="HotDog_dom_sf"/>
</dbReference>
<dbReference type="Proteomes" id="UP000196027">
    <property type="component" value="Chromosome"/>
</dbReference>
<dbReference type="GO" id="GO:0016289">
    <property type="term" value="F:acyl-CoA hydrolase activity"/>
    <property type="evidence" value="ECO:0007669"/>
    <property type="project" value="UniProtKB-ARBA"/>
</dbReference>
<gene>
    <name evidence="3" type="ORF">OLMES_3359</name>
</gene>
<dbReference type="PANTHER" id="PTHR42856">
    <property type="entry name" value="ACYL-COENZYME A THIOESTERASE PAAI"/>
    <property type="match status" value="1"/>
</dbReference>
<dbReference type="EMBL" id="CP021425">
    <property type="protein sequence ID" value="ARU57397.1"/>
    <property type="molecule type" value="Genomic_DNA"/>
</dbReference>
<reference evidence="3 4" key="1">
    <citation type="submission" date="2017-05" db="EMBL/GenBank/DDBJ databases">
        <title>Genomic insights into alkan degradation activity of Oleiphilus messinensis.</title>
        <authorList>
            <person name="Kozyavkin S.A."/>
            <person name="Slesarev A.I."/>
            <person name="Golyshin P.N."/>
            <person name="Korzhenkov A."/>
            <person name="Golyshina O.N."/>
            <person name="Toshchakov S.V."/>
        </authorList>
    </citation>
    <scope>NUCLEOTIDE SEQUENCE [LARGE SCALE GENOMIC DNA]</scope>
    <source>
        <strain evidence="3 4">ME102</strain>
    </source>
</reference>
<protein>
    <submittedName>
        <fullName evidence="3">Thioesterase domain protein</fullName>
    </submittedName>
</protein>
<keyword evidence="1" id="KW-0378">Hydrolase</keyword>
<evidence type="ECO:0000256" key="1">
    <source>
        <dbReference type="ARBA" id="ARBA00022801"/>
    </source>
</evidence>
<dbReference type="InterPro" id="IPR003736">
    <property type="entry name" value="PAAI_dom"/>
</dbReference>
<dbReference type="SUPFAM" id="SSF54637">
    <property type="entry name" value="Thioesterase/thiol ester dehydrase-isomerase"/>
    <property type="match status" value="1"/>
</dbReference>
<dbReference type="AlphaFoldDB" id="A0A1Y0IA52"/>
<evidence type="ECO:0000259" key="2">
    <source>
        <dbReference type="Pfam" id="PF03061"/>
    </source>
</evidence>
<organism evidence="3 4">
    <name type="scientific">Oleiphilus messinensis</name>
    <dbReference type="NCBI Taxonomy" id="141451"/>
    <lineage>
        <taxon>Bacteria</taxon>
        <taxon>Pseudomonadati</taxon>
        <taxon>Pseudomonadota</taxon>
        <taxon>Gammaproteobacteria</taxon>
        <taxon>Oceanospirillales</taxon>
        <taxon>Oleiphilaceae</taxon>
        <taxon>Oleiphilus</taxon>
    </lineage>
</organism>
<name>A0A1Y0IA52_9GAMM</name>
<dbReference type="InterPro" id="IPR052723">
    <property type="entry name" value="Acyl-CoA_thioesterase_PaaI"/>
</dbReference>
<dbReference type="OrthoDB" id="32575at2"/>
<dbReference type="NCBIfam" id="TIGR00369">
    <property type="entry name" value="unchar_dom_1"/>
    <property type="match status" value="1"/>
</dbReference>
<proteinExistence type="predicted"/>
<evidence type="ECO:0000313" key="4">
    <source>
        <dbReference type="Proteomes" id="UP000196027"/>
    </source>
</evidence>
<sequence length="129" mass="14065">MAQQTATYIQNDAFAKSLGIKLLDEGENTVRCVLEIREEHKNGLGTIHGAVIFALGDIAFAAACNTQQVSIGMQADIRYLNKPKSERLLTKAQLISGSKKIAHYEVIISDDVGTKVAVFTGTAYRLPNR</sequence>
<keyword evidence="4" id="KW-1185">Reference proteome</keyword>